<dbReference type="Pfam" id="PF01381">
    <property type="entry name" value="HTH_3"/>
    <property type="match status" value="1"/>
</dbReference>
<dbReference type="PANTHER" id="PTHR46558">
    <property type="entry name" value="TRACRIPTIONAL REGULATORY PROTEIN-RELATED-RELATED"/>
    <property type="match status" value="1"/>
</dbReference>
<dbReference type="Gene3D" id="1.10.260.40">
    <property type="entry name" value="lambda repressor-like DNA-binding domains"/>
    <property type="match status" value="1"/>
</dbReference>
<feature type="domain" description="HTH cro/C1-type" evidence="2">
    <location>
        <begin position="10"/>
        <end position="64"/>
    </location>
</feature>
<evidence type="ECO:0000313" key="3">
    <source>
        <dbReference type="EMBL" id="ANT39980.1"/>
    </source>
</evidence>
<reference evidence="3 4" key="1">
    <citation type="submission" date="2016-05" db="EMBL/GenBank/DDBJ databases">
        <title>Undiscovered low abundance phages are ubiquitous in bacterial genomes.</title>
        <authorList>
            <person name="Dong Z."/>
            <person name="Liu H."/>
            <person name="Zheng J."/>
            <person name="Peng D."/>
        </authorList>
    </citation>
    <scope>NUCLEOTIDE SEQUENCE [LARGE SCALE GENOMIC DNA]</scope>
</reference>
<organism evidence="3 4">
    <name type="scientific">Bacillus phage vB_BtS_BMBtp14</name>
    <dbReference type="NCBI Taxonomy" id="1868826"/>
    <lineage>
        <taxon>Viruses</taxon>
        <taxon>Duplodnaviria</taxon>
        <taxon>Heunggongvirae</taxon>
        <taxon>Uroviricota</taxon>
        <taxon>Caudoviricetes</taxon>
        <taxon>Skryabinvirinae</taxon>
        <taxon>Bembunaquatrovirus</taxon>
        <taxon>Bembunaquatrovirus BMBtp14</taxon>
    </lineage>
</organism>
<dbReference type="InterPro" id="IPR001387">
    <property type="entry name" value="Cro/C1-type_HTH"/>
</dbReference>
<gene>
    <name evidence="3" type="ORF">BMBtpLA2_20</name>
</gene>
<dbReference type="CDD" id="cd00093">
    <property type="entry name" value="HTH_XRE"/>
    <property type="match status" value="1"/>
</dbReference>
<dbReference type="EMBL" id="KX190833">
    <property type="protein sequence ID" value="ANT39980.1"/>
    <property type="molecule type" value="Genomic_DNA"/>
</dbReference>
<dbReference type="InterPro" id="IPR010982">
    <property type="entry name" value="Lambda_DNA-bd_dom_sf"/>
</dbReference>
<protein>
    <recommendedName>
        <fullName evidence="2">HTH cro/C1-type domain-containing protein</fullName>
    </recommendedName>
</protein>
<sequence>MSEKHEEYHVRLARKKKGLKQREVAEALGISRSYYATIERHLRVPSLKVALAISEFLNIDVKIFLK</sequence>
<accession>A0A1B1P7A4</accession>
<dbReference type="PROSITE" id="PS50943">
    <property type="entry name" value="HTH_CROC1"/>
    <property type="match status" value="1"/>
</dbReference>
<name>A0A1B1P7A4_9CAUD</name>
<evidence type="ECO:0000256" key="1">
    <source>
        <dbReference type="ARBA" id="ARBA00023125"/>
    </source>
</evidence>
<keyword evidence="1" id="KW-0238">DNA-binding</keyword>
<dbReference type="Proteomes" id="UP000221937">
    <property type="component" value="Segment"/>
</dbReference>
<dbReference type="SUPFAM" id="SSF47413">
    <property type="entry name" value="lambda repressor-like DNA-binding domains"/>
    <property type="match status" value="1"/>
</dbReference>
<dbReference type="SMART" id="SM00530">
    <property type="entry name" value="HTH_XRE"/>
    <property type="match status" value="1"/>
</dbReference>
<evidence type="ECO:0000313" key="4">
    <source>
        <dbReference type="Proteomes" id="UP000221937"/>
    </source>
</evidence>
<evidence type="ECO:0000259" key="2">
    <source>
        <dbReference type="PROSITE" id="PS50943"/>
    </source>
</evidence>
<dbReference type="PANTHER" id="PTHR46558:SF4">
    <property type="entry name" value="DNA-BIDING PHAGE PROTEIN"/>
    <property type="match status" value="1"/>
</dbReference>
<dbReference type="GO" id="GO:0003677">
    <property type="term" value="F:DNA binding"/>
    <property type="evidence" value="ECO:0007669"/>
    <property type="project" value="UniProtKB-KW"/>
</dbReference>
<keyword evidence="4" id="KW-1185">Reference proteome</keyword>
<proteinExistence type="predicted"/>